<sequence>MIFCERQSEIITVYNVFFYGNESLITSDIVRVVYIEKRKFSTDPYDSYAIRSHSLFSWIKIQVLINTPTLLKIYGLFCGNIVEKKRRELGEMDEVRMRNATGSGS</sequence>
<reference evidence="1" key="1">
    <citation type="submission" date="2007-07" db="EMBL/GenBank/DDBJ databases">
        <title>PCAP assembly of the Caenorhabditis remanei genome.</title>
        <authorList>
            <consortium name="The Caenorhabditis remanei Sequencing Consortium"/>
            <person name="Wilson R.K."/>
        </authorList>
    </citation>
    <scope>NUCLEOTIDE SEQUENCE [LARGE SCALE GENOMIC DNA]</scope>
    <source>
        <strain evidence="1">PB4641</strain>
    </source>
</reference>
<dbReference type="EMBL" id="DS268408">
    <property type="protein sequence ID" value="EFO86363.1"/>
    <property type="molecule type" value="Genomic_DNA"/>
</dbReference>
<organism evidence="2">
    <name type="scientific">Caenorhabditis remanei</name>
    <name type="common">Caenorhabditis vulgaris</name>
    <dbReference type="NCBI Taxonomy" id="31234"/>
    <lineage>
        <taxon>Eukaryota</taxon>
        <taxon>Metazoa</taxon>
        <taxon>Ecdysozoa</taxon>
        <taxon>Nematoda</taxon>
        <taxon>Chromadorea</taxon>
        <taxon>Rhabditida</taxon>
        <taxon>Rhabditina</taxon>
        <taxon>Rhabditomorpha</taxon>
        <taxon>Rhabditoidea</taxon>
        <taxon>Rhabditidae</taxon>
        <taxon>Peloderinae</taxon>
        <taxon>Caenorhabditis</taxon>
    </lineage>
</organism>
<dbReference type="Proteomes" id="UP000008281">
    <property type="component" value="Unassembled WGS sequence"/>
</dbReference>
<dbReference type="InParanoid" id="E3LFZ2"/>
<evidence type="ECO:0000313" key="1">
    <source>
        <dbReference type="EMBL" id="EFO86363.1"/>
    </source>
</evidence>
<accession>E3LFZ2</accession>
<protein>
    <submittedName>
        <fullName evidence="1">Uncharacterized protein</fullName>
    </submittedName>
</protein>
<gene>
    <name evidence="1" type="ORF">CRE_02267</name>
</gene>
<proteinExistence type="predicted"/>
<evidence type="ECO:0000313" key="2">
    <source>
        <dbReference type="Proteomes" id="UP000008281"/>
    </source>
</evidence>
<dbReference type="HOGENOM" id="CLU_2239089_0_0_1"/>
<name>E3LFZ2_CAERE</name>
<dbReference type="AlphaFoldDB" id="E3LFZ2"/>
<keyword evidence="2" id="KW-1185">Reference proteome</keyword>